<keyword evidence="2" id="KW-1185">Reference proteome</keyword>
<evidence type="ECO:0000313" key="2">
    <source>
        <dbReference type="Proteomes" id="UP001162156"/>
    </source>
</evidence>
<evidence type="ECO:0000313" key="1">
    <source>
        <dbReference type="EMBL" id="KAJ8947249.1"/>
    </source>
</evidence>
<dbReference type="EMBL" id="JANEYF010002389">
    <property type="protein sequence ID" value="KAJ8947249.1"/>
    <property type="molecule type" value="Genomic_DNA"/>
</dbReference>
<reference evidence="1" key="1">
    <citation type="journal article" date="2023" name="Insect Mol. Biol.">
        <title>Genome sequencing provides insights into the evolution of gene families encoding plant cell wall-degrading enzymes in longhorned beetles.</title>
        <authorList>
            <person name="Shin N.R."/>
            <person name="Okamura Y."/>
            <person name="Kirsch R."/>
            <person name="Pauchet Y."/>
        </authorList>
    </citation>
    <scope>NUCLEOTIDE SEQUENCE</scope>
    <source>
        <strain evidence="1">RBIC_L_NR</strain>
    </source>
</reference>
<accession>A0AAV8Y8H4</accession>
<proteinExistence type="predicted"/>
<organism evidence="1 2">
    <name type="scientific">Rhamnusium bicolor</name>
    <dbReference type="NCBI Taxonomy" id="1586634"/>
    <lineage>
        <taxon>Eukaryota</taxon>
        <taxon>Metazoa</taxon>
        <taxon>Ecdysozoa</taxon>
        <taxon>Arthropoda</taxon>
        <taxon>Hexapoda</taxon>
        <taxon>Insecta</taxon>
        <taxon>Pterygota</taxon>
        <taxon>Neoptera</taxon>
        <taxon>Endopterygota</taxon>
        <taxon>Coleoptera</taxon>
        <taxon>Polyphaga</taxon>
        <taxon>Cucujiformia</taxon>
        <taxon>Chrysomeloidea</taxon>
        <taxon>Cerambycidae</taxon>
        <taxon>Lepturinae</taxon>
        <taxon>Rhagiini</taxon>
        <taxon>Rhamnusium</taxon>
    </lineage>
</organism>
<dbReference type="Proteomes" id="UP001162156">
    <property type="component" value="Unassembled WGS sequence"/>
</dbReference>
<comment type="caution">
    <text evidence="1">The sequence shown here is derived from an EMBL/GenBank/DDBJ whole genome shotgun (WGS) entry which is preliminary data.</text>
</comment>
<name>A0AAV8Y8H4_9CUCU</name>
<gene>
    <name evidence="1" type="ORF">NQ314_008648</name>
</gene>
<protein>
    <submittedName>
        <fullName evidence="1">Uncharacterized protein</fullName>
    </submittedName>
</protein>
<dbReference type="AlphaFoldDB" id="A0AAV8Y8H4"/>
<sequence>MYELTMYRKHIGPLQIIFSCDYAIREAQKIIAIYYKYQDSFSIHSEEKQQLIHLLNQAINNKPAFTAAGFF</sequence>